<keyword evidence="2" id="KW-1185">Reference proteome</keyword>
<accession>A0ABD3PG35</accession>
<proteinExistence type="predicted"/>
<comment type="caution">
    <text evidence="1">The sequence shown here is derived from an EMBL/GenBank/DDBJ whole genome shotgun (WGS) entry which is preliminary data.</text>
</comment>
<sequence>MLRNLSCSRYKGKPIAIRSTSLKLNRPDFVKSMYWNHLIKNRRRPDTLLYTSKPLSPPEGKR</sequence>
<dbReference type="EMBL" id="JABMIG020000182">
    <property type="protein sequence ID" value="KAL3787085.1"/>
    <property type="molecule type" value="Genomic_DNA"/>
</dbReference>
<evidence type="ECO:0000313" key="1">
    <source>
        <dbReference type="EMBL" id="KAL3787085.1"/>
    </source>
</evidence>
<protein>
    <submittedName>
        <fullName evidence="1">Uncharacterized protein</fullName>
    </submittedName>
</protein>
<organism evidence="1 2">
    <name type="scientific">Cyclotella cryptica</name>
    <dbReference type="NCBI Taxonomy" id="29204"/>
    <lineage>
        <taxon>Eukaryota</taxon>
        <taxon>Sar</taxon>
        <taxon>Stramenopiles</taxon>
        <taxon>Ochrophyta</taxon>
        <taxon>Bacillariophyta</taxon>
        <taxon>Coscinodiscophyceae</taxon>
        <taxon>Thalassiosirophycidae</taxon>
        <taxon>Stephanodiscales</taxon>
        <taxon>Stephanodiscaceae</taxon>
        <taxon>Cyclotella</taxon>
    </lineage>
</organism>
<dbReference type="AlphaFoldDB" id="A0ABD3PG35"/>
<name>A0ABD3PG35_9STRA</name>
<reference evidence="1 2" key="1">
    <citation type="journal article" date="2020" name="G3 (Bethesda)">
        <title>Improved Reference Genome for Cyclotella cryptica CCMP332, a Model for Cell Wall Morphogenesis, Salinity Adaptation, and Lipid Production in Diatoms (Bacillariophyta).</title>
        <authorList>
            <person name="Roberts W.R."/>
            <person name="Downey K.M."/>
            <person name="Ruck E.C."/>
            <person name="Traller J.C."/>
            <person name="Alverson A.J."/>
        </authorList>
    </citation>
    <scope>NUCLEOTIDE SEQUENCE [LARGE SCALE GENOMIC DNA]</scope>
    <source>
        <strain evidence="1 2">CCMP332</strain>
    </source>
</reference>
<evidence type="ECO:0000313" key="2">
    <source>
        <dbReference type="Proteomes" id="UP001516023"/>
    </source>
</evidence>
<dbReference type="Proteomes" id="UP001516023">
    <property type="component" value="Unassembled WGS sequence"/>
</dbReference>
<gene>
    <name evidence="1" type="ORF">HJC23_011769</name>
</gene>